<dbReference type="SUPFAM" id="SSF49785">
    <property type="entry name" value="Galactose-binding domain-like"/>
    <property type="match status" value="1"/>
</dbReference>
<evidence type="ECO:0000313" key="4">
    <source>
        <dbReference type="EMBL" id="SFW50751.1"/>
    </source>
</evidence>
<dbReference type="OrthoDB" id="9761519at2"/>
<reference evidence="4 6" key="1">
    <citation type="submission" date="2016-11" db="EMBL/GenBank/DDBJ databases">
        <authorList>
            <person name="Jaros S."/>
            <person name="Januszkiewicz K."/>
            <person name="Wedrychowicz H."/>
        </authorList>
    </citation>
    <scope>NUCLEOTIDE SEQUENCE [LARGE SCALE GENOMIC DNA]</scope>
    <source>
        <strain evidence="4 6">DSM 784</strain>
    </source>
</reference>
<dbReference type="Gene3D" id="2.60.120.260">
    <property type="entry name" value="Galactose-binding domain-like"/>
    <property type="match status" value="1"/>
</dbReference>
<gene>
    <name evidence="4" type="ORF">SAMN05661012_02194</name>
    <name evidence="5" type="ORF">SR876_14715</name>
</gene>
<keyword evidence="7" id="KW-1185">Reference proteome</keyword>
<dbReference type="RefSeq" id="WP_072359836.1">
    <property type="nucleotide sequence ID" value="NZ_CP139972.1"/>
</dbReference>
<proteinExistence type="predicted"/>
<evidence type="ECO:0000256" key="2">
    <source>
        <dbReference type="ARBA" id="ARBA00022801"/>
    </source>
</evidence>
<dbReference type="Proteomes" id="UP001326715">
    <property type="component" value="Chromosome"/>
</dbReference>
<keyword evidence="2 5" id="KW-0378">Hydrolase</keyword>
<sequence>MKNLCLLLLLFCQFSYAQQIDPALFAHPPASAGIRCWWWWLNGNVTKESITLDLEAMKAKGFSGACIVDAGGQDQRDNGNVPEGPMFGSPDWVVLFQHAVHEAHRLGLELSMNIQSGWNLGAPDVTPQESTKHLTWSDTTLPGNERVEIQLATPPARLGFYRDIAVLAFPWKDTAGIRPLKDLQKKAAFEEAGFSAADTRYLLKNDVKGNANAYHSEVRDISRYMDKTGLLKWKAPAGKWVIMRFGYTNNGAHISTASGKWQGLVIDYMNADHFDRYWNTHVKPLLDGIGTDAGTTLRYLQTDSWELGGINWTENFRKEFQARRGYDLLPYLPVIAGKIIDSPDASNQFLNDFRKTIGDLVADYHYRVFKVHAAKYGMGIGPESAGPHVGFFDGLKNYGHSDIMMSEFWSPSAHRPDPDSRFFVKQAASAAHIYNKRLVGAEAFTTIGKHWNDVIWHDMKSSFDHEVCAGLNLVFLHTFTSSPASMGEPGQEYFAGTHFNRHITWWPLADAFFNYMARVQYMMQQGRFVADVVYYYGDHVPNIARNKESDPAHVLPFNDYDVINEEQLMKMELKNGMLELPGGMRYKKLVLPADYKLSGAVQQKVKSLQTNTTLTPDFIGENINWIHHQQEGIDYYFVSNRADTAVQVNASFNFAGRQPECWDPVTGETRQISSFRQVAGHTIMPLSFAPYGAYFVVFRTPITGNGKAGTNHFAFIPQDTLDTPWQVQFKNIPSRTFTKLESWTNNTDSAVKYYAGAATYQQAFNWNGTSSDSLYLDLGRIEDVGIAQISLNGKELGIVWTPPFRVPVSLKKGKNELQITVINSWRNRLIGDSHLPEAKRVTHTNIFIRPEWNLLPAGLFGPVVIGRLAEQ</sequence>
<dbReference type="PANTHER" id="PTHR43817">
    <property type="entry name" value="GLYCOSYL HYDROLASE"/>
    <property type="match status" value="1"/>
</dbReference>
<dbReference type="EMBL" id="FPIZ01000006">
    <property type="protein sequence ID" value="SFW50751.1"/>
    <property type="molecule type" value="Genomic_DNA"/>
</dbReference>
<protein>
    <submittedName>
        <fullName evidence="5">Glycosyl hydrolase</fullName>
    </submittedName>
</protein>
<feature type="chain" id="PRO_5012114394" evidence="3">
    <location>
        <begin position="18"/>
        <end position="871"/>
    </location>
</feature>
<dbReference type="NCBIfam" id="NF045579">
    <property type="entry name" value="rhamnoside_JR"/>
    <property type="match status" value="1"/>
</dbReference>
<dbReference type="STRING" id="1004.SAMN05661012_02194"/>
<organism evidence="4 6">
    <name type="scientific">Chitinophaga sancti</name>
    <dbReference type="NCBI Taxonomy" id="1004"/>
    <lineage>
        <taxon>Bacteria</taxon>
        <taxon>Pseudomonadati</taxon>
        <taxon>Bacteroidota</taxon>
        <taxon>Chitinophagia</taxon>
        <taxon>Chitinophagales</taxon>
        <taxon>Chitinophagaceae</taxon>
        <taxon>Chitinophaga</taxon>
    </lineage>
</organism>
<dbReference type="Proteomes" id="UP000183788">
    <property type="component" value="Unassembled WGS sequence"/>
</dbReference>
<dbReference type="Pfam" id="PF17132">
    <property type="entry name" value="Glyco_hydro_106"/>
    <property type="match status" value="2"/>
</dbReference>
<dbReference type="InterPro" id="IPR008979">
    <property type="entry name" value="Galactose-bd-like_sf"/>
</dbReference>
<evidence type="ECO:0000313" key="5">
    <source>
        <dbReference type="EMBL" id="WQG92768.1"/>
    </source>
</evidence>
<name>A0A1K1PSY8_9BACT</name>
<keyword evidence="1 3" id="KW-0732">Signal</keyword>
<feature type="signal peptide" evidence="3">
    <location>
        <begin position="1"/>
        <end position="17"/>
    </location>
</feature>
<dbReference type="GO" id="GO:0016787">
    <property type="term" value="F:hydrolase activity"/>
    <property type="evidence" value="ECO:0007669"/>
    <property type="project" value="UniProtKB-KW"/>
</dbReference>
<dbReference type="EMBL" id="CP140154">
    <property type="protein sequence ID" value="WQG92768.1"/>
    <property type="molecule type" value="Genomic_DNA"/>
</dbReference>
<reference evidence="5 7" key="2">
    <citation type="submission" date="2023-11" db="EMBL/GenBank/DDBJ databases">
        <title>MicrobeMod: A computational toolkit for identifying prokaryotic methylation and restriction-modification with nanopore sequencing.</title>
        <authorList>
            <person name="Crits-Christoph A."/>
            <person name="Kang S.C."/>
            <person name="Lee H."/>
            <person name="Ostrov N."/>
        </authorList>
    </citation>
    <scope>NUCLEOTIDE SEQUENCE [LARGE SCALE GENOMIC DNA]</scope>
    <source>
        <strain evidence="5 7">ATCC 23090</strain>
    </source>
</reference>
<evidence type="ECO:0000313" key="7">
    <source>
        <dbReference type="Proteomes" id="UP001326715"/>
    </source>
</evidence>
<evidence type="ECO:0000256" key="3">
    <source>
        <dbReference type="SAM" id="SignalP"/>
    </source>
</evidence>
<dbReference type="AlphaFoldDB" id="A0A1K1PSY8"/>
<evidence type="ECO:0000313" key="6">
    <source>
        <dbReference type="Proteomes" id="UP000183788"/>
    </source>
</evidence>
<accession>A0A1K1PSY8</accession>
<evidence type="ECO:0000256" key="1">
    <source>
        <dbReference type="ARBA" id="ARBA00022729"/>
    </source>
</evidence>
<dbReference type="PANTHER" id="PTHR43817:SF1">
    <property type="entry name" value="HYDROLASE, FAMILY 43, PUTATIVE (AFU_ORTHOLOGUE AFUA_3G01660)-RELATED"/>
    <property type="match status" value="1"/>
</dbReference>